<feature type="domain" description="Protein FecR C-terminal" evidence="2">
    <location>
        <begin position="354"/>
        <end position="422"/>
    </location>
</feature>
<dbReference type="InterPro" id="IPR006860">
    <property type="entry name" value="FecR"/>
</dbReference>
<proteinExistence type="predicted"/>
<dbReference type="Gene3D" id="3.55.50.30">
    <property type="match status" value="1"/>
</dbReference>
<dbReference type="OrthoDB" id="695864at2"/>
<dbReference type="PANTHER" id="PTHR30273:SF2">
    <property type="entry name" value="PROTEIN FECR"/>
    <property type="match status" value="1"/>
</dbReference>
<evidence type="ECO:0000313" key="3">
    <source>
        <dbReference type="EMBL" id="SMG44083.1"/>
    </source>
</evidence>
<evidence type="ECO:0000259" key="2">
    <source>
        <dbReference type="Pfam" id="PF16344"/>
    </source>
</evidence>
<gene>
    <name evidence="3" type="ORF">SAMN05660862_3159</name>
</gene>
<organism evidence="3 4">
    <name type="scientific">Sphingobacterium psychroaquaticum</name>
    <dbReference type="NCBI Taxonomy" id="561061"/>
    <lineage>
        <taxon>Bacteria</taxon>
        <taxon>Pseudomonadati</taxon>
        <taxon>Bacteroidota</taxon>
        <taxon>Sphingobacteriia</taxon>
        <taxon>Sphingobacteriales</taxon>
        <taxon>Sphingobacteriaceae</taxon>
        <taxon>Sphingobacterium</taxon>
    </lineage>
</organism>
<dbReference type="Proteomes" id="UP000192980">
    <property type="component" value="Unassembled WGS sequence"/>
</dbReference>
<evidence type="ECO:0000259" key="1">
    <source>
        <dbReference type="Pfam" id="PF04773"/>
    </source>
</evidence>
<dbReference type="PANTHER" id="PTHR30273">
    <property type="entry name" value="PERIPLASMIC SIGNAL SENSOR AND SIGMA FACTOR ACTIVATOR FECR-RELATED"/>
    <property type="match status" value="1"/>
</dbReference>
<dbReference type="STRING" id="561061.SAMN05660862_3159"/>
<dbReference type="AlphaFoldDB" id="A0A1X7KRY3"/>
<keyword evidence="4" id="KW-1185">Reference proteome</keyword>
<dbReference type="FunFam" id="2.60.120.1440:FF:000001">
    <property type="entry name" value="Putative anti-sigma factor"/>
    <property type="match status" value="1"/>
</dbReference>
<feature type="domain" description="FecR protein" evidence="1">
    <location>
        <begin position="220"/>
        <end position="312"/>
    </location>
</feature>
<dbReference type="InterPro" id="IPR012373">
    <property type="entry name" value="Ferrdict_sens_TM"/>
</dbReference>
<dbReference type="Gene3D" id="2.60.120.1440">
    <property type="match status" value="1"/>
</dbReference>
<protein>
    <submittedName>
        <fullName evidence="3">FecR family protein</fullName>
    </submittedName>
</protein>
<dbReference type="RefSeq" id="WP_085473858.1">
    <property type="nucleotide sequence ID" value="NZ_FXAU01000006.1"/>
</dbReference>
<evidence type="ECO:0000313" key="4">
    <source>
        <dbReference type="Proteomes" id="UP000192980"/>
    </source>
</evidence>
<dbReference type="Pfam" id="PF16344">
    <property type="entry name" value="FecR_C"/>
    <property type="match status" value="1"/>
</dbReference>
<dbReference type="InterPro" id="IPR032508">
    <property type="entry name" value="FecR_C"/>
</dbReference>
<accession>A0A1X7KRY3</accession>
<reference evidence="3 4" key="1">
    <citation type="submission" date="2017-04" db="EMBL/GenBank/DDBJ databases">
        <authorList>
            <person name="Afonso C.L."/>
            <person name="Miller P.J."/>
            <person name="Scott M.A."/>
            <person name="Spackman E."/>
            <person name="Goraichik I."/>
            <person name="Dimitrov K.M."/>
            <person name="Suarez D.L."/>
            <person name="Swayne D.E."/>
        </authorList>
    </citation>
    <scope>NUCLEOTIDE SEQUENCE [LARGE SCALE GENOMIC DNA]</scope>
    <source>
        <strain evidence="3 4">DSM 22418</strain>
    </source>
</reference>
<sequence>MPSELINNIFKQYLNGSATQEDLAVLVKLFQEEDGSLLKACILEELQQDVAEASSPYQDISNRVLHKLSEIRHKELLRKYANETITEKELKELQSRMGQKSPSDVNGTIQPPPKPYHLTFKKWIAIAASLLLFGGLATICYKFYKQDSNEVYGYVDDVKLPNHSQAVITFDDGKSYVLLQTDEKVLAARGIHITRTAKGGYLFKISDVNAMRPTYQTFHSPKGTLSRLMLPDGTMVWLNSDAKLRYPSHFAKNKRAVELDGEAYFEVTHNAHHPFTVSMKNTHINVLGTAFNVAANLKKNAILTTLVEGSVEVETSQHRTRITPGMQAVSDQSTGEINARLVNTNDVLAWKDGYFRFREDDIYAVMEKIKSWYDIEEYQVEAHSTDRFTGLVLRTHKLSDLLDQLEKISVYKFKIKDRRVYVMR</sequence>
<dbReference type="GO" id="GO:0016989">
    <property type="term" value="F:sigma factor antagonist activity"/>
    <property type="evidence" value="ECO:0007669"/>
    <property type="project" value="TreeGrafter"/>
</dbReference>
<dbReference type="Pfam" id="PF04773">
    <property type="entry name" value="FecR"/>
    <property type="match status" value="1"/>
</dbReference>
<name>A0A1X7KRY3_9SPHI</name>
<dbReference type="EMBL" id="FXAU01000006">
    <property type="protein sequence ID" value="SMG44083.1"/>
    <property type="molecule type" value="Genomic_DNA"/>
</dbReference>